<gene>
    <name evidence="1" type="ORF">COU32_04075</name>
</gene>
<name>A0A2H0TVE0_9BACT</name>
<dbReference type="PROSITE" id="PS51257">
    <property type="entry name" value="PROKAR_LIPOPROTEIN"/>
    <property type="match status" value="1"/>
</dbReference>
<comment type="caution">
    <text evidence="1">The sequence shown here is derived from an EMBL/GenBank/DDBJ whole genome shotgun (WGS) entry which is preliminary data.</text>
</comment>
<accession>A0A2H0TVE0</accession>
<organism evidence="1 2">
    <name type="scientific">Candidatus Magasanikbacteria bacterium CG10_big_fil_rev_8_21_14_0_10_42_10</name>
    <dbReference type="NCBI Taxonomy" id="1974649"/>
    <lineage>
        <taxon>Bacteria</taxon>
        <taxon>Candidatus Magasanikiibacteriota</taxon>
    </lineage>
</organism>
<reference evidence="2" key="1">
    <citation type="submission" date="2017-09" db="EMBL/GenBank/DDBJ databases">
        <title>Depth-based differentiation of microbial function through sediment-hosted aquifers and enrichment of novel symbionts in the deep terrestrial subsurface.</title>
        <authorList>
            <person name="Probst A.J."/>
            <person name="Ladd B."/>
            <person name="Jarett J.K."/>
            <person name="Geller-Mcgrath D.E."/>
            <person name="Sieber C.M.K."/>
            <person name="Emerson J.B."/>
            <person name="Anantharaman K."/>
            <person name="Thomas B.C."/>
            <person name="Malmstrom R."/>
            <person name="Stieglmeier M."/>
            <person name="Klingl A."/>
            <person name="Woyke T."/>
            <person name="Ryan C.M."/>
            <person name="Banfield J.F."/>
        </authorList>
    </citation>
    <scope>NUCLEOTIDE SEQUENCE [LARGE SCALE GENOMIC DNA]</scope>
</reference>
<protein>
    <submittedName>
        <fullName evidence="1">Uncharacterized protein</fullName>
    </submittedName>
</protein>
<dbReference type="EMBL" id="PFBY01000042">
    <property type="protein sequence ID" value="PIR76105.1"/>
    <property type="molecule type" value="Genomic_DNA"/>
</dbReference>
<sequence length="145" mass="16298">MKKTLFIIILPLLGLGCNNNTSPLSQTKPAEAVLPQEQTATDIVPEDEITLIQKLYTAVPEISKKSQEIRDASNGDVSVSVRIDKENKNGDMYPVFVFEDRDTHTVTLWTFYISTTGDSIMHLNELTGDIESLETWRATRDELPE</sequence>
<evidence type="ECO:0000313" key="2">
    <source>
        <dbReference type="Proteomes" id="UP000231530"/>
    </source>
</evidence>
<evidence type="ECO:0000313" key="1">
    <source>
        <dbReference type="EMBL" id="PIR76105.1"/>
    </source>
</evidence>
<proteinExistence type="predicted"/>
<dbReference type="Proteomes" id="UP000231530">
    <property type="component" value="Unassembled WGS sequence"/>
</dbReference>
<dbReference type="AlphaFoldDB" id="A0A2H0TVE0"/>